<keyword evidence="6 11" id="KW-0418">Kinase</keyword>
<proteinExistence type="predicted"/>
<evidence type="ECO:0000256" key="6">
    <source>
        <dbReference type="ARBA" id="ARBA00022777"/>
    </source>
</evidence>
<dbReference type="GO" id="GO:0046983">
    <property type="term" value="F:protein dimerization activity"/>
    <property type="evidence" value="ECO:0007669"/>
    <property type="project" value="InterPro"/>
</dbReference>
<dbReference type="GO" id="GO:0005524">
    <property type="term" value="F:ATP binding"/>
    <property type="evidence" value="ECO:0007669"/>
    <property type="project" value="UniProtKB-KW"/>
</dbReference>
<evidence type="ECO:0000256" key="2">
    <source>
        <dbReference type="ARBA" id="ARBA00012438"/>
    </source>
</evidence>
<dbReference type="EC" id="2.7.13.3" evidence="2"/>
<evidence type="ECO:0000259" key="10">
    <source>
        <dbReference type="SMART" id="SM00387"/>
    </source>
</evidence>
<dbReference type="Gene3D" id="3.30.565.10">
    <property type="entry name" value="Histidine kinase-like ATPase, C-terminal domain"/>
    <property type="match status" value="1"/>
</dbReference>
<dbReference type="CDD" id="cd16917">
    <property type="entry name" value="HATPase_UhpB-NarQ-NarX-like"/>
    <property type="match status" value="1"/>
</dbReference>
<keyword evidence="5" id="KW-0547">Nucleotide-binding</keyword>
<keyword evidence="4" id="KW-0808">Transferase</keyword>
<evidence type="ECO:0000256" key="7">
    <source>
        <dbReference type="ARBA" id="ARBA00022840"/>
    </source>
</evidence>
<dbReference type="GO" id="GO:0016020">
    <property type="term" value="C:membrane"/>
    <property type="evidence" value="ECO:0007669"/>
    <property type="project" value="InterPro"/>
</dbReference>
<dbReference type="InterPro" id="IPR036890">
    <property type="entry name" value="HATPase_C_sf"/>
</dbReference>
<dbReference type="GO" id="GO:0000155">
    <property type="term" value="F:phosphorelay sensor kinase activity"/>
    <property type="evidence" value="ECO:0007669"/>
    <property type="project" value="InterPro"/>
</dbReference>
<keyword evidence="7" id="KW-0067">ATP-binding</keyword>
<dbReference type="Pfam" id="PF02518">
    <property type="entry name" value="HATPase_c"/>
    <property type="match status" value="1"/>
</dbReference>
<feature type="compositionally biased region" description="Low complexity" evidence="9">
    <location>
        <begin position="248"/>
        <end position="270"/>
    </location>
</feature>
<dbReference type="SUPFAM" id="SSF55874">
    <property type="entry name" value="ATPase domain of HSP90 chaperone/DNA topoisomerase II/histidine kinase"/>
    <property type="match status" value="1"/>
</dbReference>
<name>A0A1S5VI68_9ACTN</name>
<protein>
    <recommendedName>
        <fullName evidence="2">histidine kinase</fullName>
        <ecNumber evidence="2">2.7.13.3</ecNumber>
    </recommendedName>
</protein>
<evidence type="ECO:0000256" key="1">
    <source>
        <dbReference type="ARBA" id="ARBA00000085"/>
    </source>
</evidence>
<reference evidence="11" key="1">
    <citation type="submission" date="2016-09" db="EMBL/GenBank/DDBJ databases">
        <title>Formicamycins, antibacterial polyketides produced by Streptomyces formicae isolated from African Tetraponera plant-ants.</title>
        <authorList>
            <person name="Qin Z."/>
            <person name="Munnoch J.T."/>
            <person name="Devine R."/>
            <person name="Holmes N.A."/>
            <person name="Seipke R.F."/>
            <person name="Wilkinson B."/>
            <person name="Hutchings M.I."/>
        </authorList>
    </citation>
    <scope>NUCLEOTIDE SEQUENCE</scope>
    <source>
        <strain evidence="11">KY5</strain>
    </source>
</reference>
<keyword evidence="8" id="KW-0902">Two-component regulatory system</keyword>
<evidence type="ECO:0000256" key="9">
    <source>
        <dbReference type="SAM" id="MobiDB-lite"/>
    </source>
</evidence>
<gene>
    <name evidence="11" type="ORF">forCC</name>
</gene>
<dbReference type="Pfam" id="PF07730">
    <property type="entry name" value="HisKA_3"/>
    <property type="match status" value="1"/>
</dbReference>
<organism evidence="11">
    <name type="scientific">Streptomyces sp. KY5</name>
    <dbReference type="NCBI Taxonomy" id="1958824"/>
    <lineage>
        <taxon>Bacteria</taxon>
        <taxon>Bacillati</taxon>
        <taxon>Actinomycetota</taxon>
        <taxon>Actinomycetes</taxon>
        <taxon>Kitasatosporales</taxon>
        <taxon>Streptomycetaceae</taxon>
        <taxon>Streptomyces</taxon>
    </lineage>
</organism>
<dbReference type="PANTHER" id="PTHR24421:SF10">
    <property type="entry name" value="NITRATE_NITRITE SENSOR PROTEIN NARQ"/>
    <property type="match status" value="1"/>
</dbReference>
<dbReference type="InterPro" id="IPR050482">
    <property type="entry name" value="Sensor_HK_TwoCompSys"/>
</dbReference>
<dbReference type="InterPro" id="IPR011712">
    <property type="entry name" value="Sig_transdc_His_kin_sub3_dim/P"/>
</dbReference>
<sequence>MGAWAAVAWCVGLANALRSQFGIPGMPTGDALLNVGEWVLVAASIGLVCGAARLLDHRPLPALALLVAATFTATLANGETGITFLHYLAIDVAMAHIVASGPRASRWTALGAALCVLPGYALTRQWSGLPVQLPHTIDTSWTGWQTYSLLAAVAWLVGKSVRQSREYARRMSAQAATQAVTAERLRIAREMHDTVAHSIGIIALQAGAAARVVETQPARAREAMVAVETAGRETLSGLRRMLGALRQADTASTDSASTGATSADTPSAPARDGGREEAPRGPAAGLADLDRIAAATTAAGVRVDVVQRGERRPLPSDVDLAAFRIIQESITNVVRHSGARSCRVSLDHRAEELIIEIADSGRGHATAPATGGFGLAGMRERAALLHGEFSAGPRPGGGFLVTARLPVPAPARAAVAG</sequence>
<evidence type="ECO:0000256" key="3">
    <source>
        <dbReference type="ARBA" id="ARBA00022553"/>
    </source>
</evidence>
<accession>A0A1S5VI68</accession>
<evidence type="ECO:0000313" key="11">
    <source>
        <dbReference type="EMBL" id="AQP25577.1"/>
    </source>
</evidence>
<feature type="region of interest" description="Disordered" evidence="9">
    <location>
        <begin position="246"/>
        <end position="286"/>
    </location>
</feature>
<feature type="domain" description="Histidine kinase/HSP90-like ATPase" evidence="10">
    <location>
        <begin position="317"/>
        <end position="409"/>
    </location>
</feature>
<comment type="catalytic activity">
    <reaction evidence="1">
        <text>ATP + protein L-histidine = ADP + protein N-phospho-L-histidine.</text>
        <dbReference type="EC" id="2.7.13.3"/>
    </reaction>
</comment>
<dbReference type="EMBL" id="KX859301">
    <property type="protein sequence ID" value="AQP25577.1"/>
    <property type="molecule type" value="Genomic_DNA"/>
</dbReference>
<dbReference type="AlphaFoldDB" id="A0A1S5VI68"/>
<keyword evidence="3" id="KW-0597">Phosphoprotein</keyword>
<dbReference type="InterPro" id="IPR003594">
    <property type="entry name" value="HATPase_dom"/>
</dbReference>
<evidence type="ECO:0000256" key="4">
    <source>
        <dbReference type="ARBA" id="ARBA00022679"/>
    </source>
</evidence>
<evidence type="ECO:0000256" key="8">
    <source>
        <dbReference type="ARBA" id="ARBA00023012"/>
    </source>
</evidence>
<dbReference type="PANTHER" id="PTHR24421">
    <property type="entry name" value="NITRATE/NITRITE SENSOR PROTEIN NARX-RELATED"/>
    <property type="match status" value="1"/>
</dbReference>
<evidence type="ECO:0000256" key="5">
    <source>
        <dbReference type="ARBA" id="ARBA00022741"/>
    </source>
</evidence>
<dbReference type="SMART" id="SM00387">
    <property type="entry name" value="HATPase_c"/>
    <property type="match status" value="1"/>
</dbReference>
<dbReference type="Gene3D" id="1.20.5.1930">
    <property type="match status" value="1"/>
</dbReference>